<dbReference type="InterPro" id="IPR041364">
    <property type="entry name" value="Rbx-bd"/>
</dbReference>
<evidence type="ECO:0000259" key="10">
    <source>
        <dbReference type="Pfam" id="PF18113"/>
    </source>
</evidence>
<dbReference type="Gene3D" id="3.50.50.60">
    <property type="entry name" value="FAD/NAD(P)-binding domain"/>
    <property type="match status" value="2"/>
</dbReference>
<evidence type="ECO:0000313" key="11">
    <source>
        <dbReference type="EMBL" id="EMR13797.1"/>
    </source>
</evidence>
<feature type="domain" description="Rubredoxin binding" evidence="10">
    <location>
        <begin position="315"/>
        <end position="388"/>
    </location>
</feature>
<comment type="similarity">
    <text evidence="3">Belongs to the FAD-dependent oxidoreductase family.</text>
</comment>
<keyword evidence="12" id="KW-1185">Reference proteome</keyword>
<dbReference type="PATRIC" id="fig|1286106.3.peg.629"/>
<dbReference type="STRING" id="1286106.MPL1_03148"/>
<comment type="cofactor">
    <cofactor evidence="1">
        <name>FAD</name>
        <dbReference type="ChEBI" id="CHEBI:57692"/>
    </cofactor>
</comment>
<dbReference type="PANTHER" id="PTHR43429:SF3">
    <property type="entry name" value="NITRITE REDUCTASE [NAD(P)H]"/>
    <property type="match status" value="1"/>
</dbReference>
<dbReference type="Pfam" id="PF07992">
    <property type="entry name" value="Pyr_redox_2"/>
    <property type="match status" value="1"/>
</dbReference>
<evidence type="ECO:0000256" key="1">
    <source>
        <dbReference type="ARBA" id="ARBA00001974"/>
    </source>
</evidence>
<gene>
    <name evidence="11" type="ORF">MPL1_03148</name>
</gene>
<dbReference type="Pfam" id="PF18113">
    <property type="entry name" value="Rbx_binding"/>
    <property type="match status" value="1"/>
</dbReference>
<dbReference type="AlphaFoldDB" id="M7P2U0"/>
<evidence type="ECO:0000256" key="6">
    <source>
        <dbReference type="ARBA" id="ARBA00022827"/>
    </source>
</evidence>
<keyword evidence="8" id="KW-0520">NAD</keyword>
<sequence length="391" mass="42394">MTIHRPPVVIIGTGLAGYTLAKEIRKLDAAQPLLMITEDDGCFYSKPMLSNALSQQKSPERLAQSSASEMAEKYQLNIINNSKVIGLLPESHELLLDSGERIQYQQLVLATGARPRQLPDSVHIDVADDDVLSVNSLEHYRAFHQRLSSCEHVCVIGAGLIGCEFANDVLVAGKQVSLISNTPLPLHKVIPSAMSEALLDKLKLLGMQWHCESSVQAIERDTSGDALHIKLDTHQFDADLVLLAIGLEVDLTLAIQARIDVSDAILTDGFLQTSVADIYAIGDCAAVCGVNQKYVMPIMHAARSLASTLTGQPVRVNYPVMPIVVKTPAYPIVFTALKNHNSSITEVVETSNAGAGLRALYHDASNRLTGFALSGDLTQERQALLKQMVNV</sequence>
<evidence type="ECO:0000259" key="9">
    <source>
        <dbReference type="Pfam" id="PF07992"/>
    </source>
</evidence>
<dbReference type="SUPFAM" id="SSF51905">
    <property type="entry name" value="FAD/NAD(P)-binding domain"/>
    <property type="match status" value="2"/>
</dbReference>
<dbReference type="PRINTS" id="PR00411">
    <property type="entry name" value="PNDRDTASEI"/>
</dbReference>
<name>M7P2U0_9GAMM</name>
<protein>
    <submittedName>
        <fullName evidence="11">FAD-dependent pyridine nucleotide-disulfide oxidoreductase</fullName>
    </submittedName>
</protein>
<dbReference type="RefSeq" id="WP_009725664.1">
    <property type="nucleotide sequence ID" value="NZ_APHR01000014.1"/>
</dbReference>
<dbReference type="GO" id="GO:0016491">
    <property type="term" value="F:oxidoreductase activity"/>
    <property type="evidence" value="ECO:0007669"/>
    <property type="project" value="UniProtKB-KW"/>
</dbReference>
<evidence type="ECO:0000313" key="12">
    <source>
        <dbReference type="Proteomes" id="UP000012019"/>
    </source>
</evidence>
<dbReference type="OrthoDB" id="9768666at2"/>
<evidence type="ECO:0000256" key="7">
    <source>
        <dbReference type="ARBA" id="ARBA00023002"/>
    </source>
</evidence>
<dbReference type="Gene3D" id="3.30.390.120">
    <property type="match status" value="1"/>
</dbReference>
<evidence type="ECO:0000256" key="3">
    <source>
        <dbReference type="ARBA" id="ARBA00006442"/>
    </source>
</evidence>
<keyword evidence="4" id="KW-0963">Cytoplasm</keyword>
<dbReference type="EMBL" id="APHR01000014">
    <property type="protein sequence ID" value="EMR13797.1"/>
    <property type="molecule type" value="Genomic_DNA"/>
</dbReference>
<feature type="domain" description="FAD/NAD(P)-binding" evidence="9">
    <location>
        <begin position="8"/>
        <end position="302"/>
    </location>
</feature>
<dbReference type="InterPro" id="IPR050260">
    <property type="entry name" value="FAD-bd_OxRdtase"/>
</dbReference>
<reference evidence="11 12" key="1">
    <citation type="journal article" date="2013" name="Genome Announc.">
        <title>Draft Genome Sequence of Methylophaga lonarensis MPLT, a Haloalkaliphilic (Non-Methane-Utilizing) Methylotroph.</title>
        <authorList>
            <person name="Shetty S.A."/>
            <person name="Marathe N.P."/>
            <person name="Munot H."/>
            <person name="Antony C.P."/>
            <person name="Dhotre D.P."/>
            <person name="Murrell J.C."/>
            <person name="Shouche Y.S."/>
        </authorList>
    </citation>
    <scope>NUCLEOTIDE SEQUENCE [LARGE SCALE GENOMIC DNA]</scope>
    <source>
        <strain evidence="11 12">MPL</strain>
    </source>
</reference>
<organism evidence="11 12">
    <name type="scientific">Methylophaga lonarensis MPL</name>
    <dbReference type="NCBI Taxonomy" id="1286106"/>
    <lineage>
        <taxon>Bacteria</taxon>
        <taxon>Pseudomonadati</taxon>
        <taxon>Pseudomonadota</taxon>
        <taxon>Gammaproteobacteria</taxon>
        <taxon>Thiotrichales</taxon>
        <taxon>Piscirickettsiaceae</taxon>
        <taxon>Methylophaga</taxon>
    </lineage>
</organism>
<dbReference type="InterPro" id="IPR036188">
    <property type="entry name" value="FAD/NAD-bd_sf"/>
</dbReference>
<keyword evidence="6" id="KW-0274">FAD</keyword>
<dbReference type="PRINTS" id="PR00368">
    <property type="entry name" value="FADPNR"/>
</dbReference>
<proteinExistence type="inferred from homology"/>
<dbReference type="InterPro" id="IPR023753">
    <property type="entry name" value="FAD/NAD-binding_dom"/>
</dbReference>
<keyword evidence="5" id="KW-0285">Flavoprotein</keyword>
<keyword evidence="7" id="KW-0560">Oxidoreductase</keyword>
<evidence type="ECO:0000256" key="2">
    <source>
        <dbReference type="ARBA" id="ARBA00004496"/>
    </source>
</evidence>
<evidence type="ECO:0000256" key="8">
    <source>
        <dbReference type="ARBA" id="ARBA00023027"/>
    </source>
</evidence>
<dbReference type="PANTHER" id="PTHR43429">
    <property type="entry name" value="PYRIDINE NUCLEOTIDE-DISULFIDE OXIDOREDUCTASE DOMAIN-CONTAINING"/>
    <property type="match status" value="1"/>
</dbReference>
<evidence type="ECO:0000256" key="5">
    <source>
        <dbReference type="ARBA" id="ARBA00022630"/>
    </source>
</evidence>
<comment type="subcellular location">
    <subcellularLocation>
        <location evidence="2">Cytoplasm</location>
    </subcellularLocation>
</comment>
<dbReference type="eggNOG" id="COG1251">
    <property type="taxonomic scope" value="Bacteria"/>
</dbReference>
<dbReference type="GO" id="GO:0005737">
    <property type="term" value="C:cytoplasm"/>
    <property type="evidence" value="ECO:0007669"/>
    <property type="project" value="UniProtKB-SubCell"/>
</dbReference>
<comment type="caution">
    <text evidence="11">The sequence shown here is derived from an EMBL/GenBank/DDBJ whole genome shotgun (WGS) entry which is preliminary data.</text>
</comment>
<evidence type="ECO:0000256" key="4">
    <source>
        <dbReference type="ARBA" id="ARBA00022490"/>
    </source>
</evidence>
<dbReference type="Proteomes" id="UP000012019">
    <property type="component" value="Unassembled WGS sequence"/>
</dbReference>
<accession>M7P2U0</accession>